<comment type="caution">
    <text evidence="1">Lacks conserved residue(s) required for the propagation of feature annotation.</text>
</comment>
<comment type="caution">
    <text evidence="4">The sequence shown here is derived from an EMBL/GenBank/DDBJ whole genome shotgun (WGS) entry which is preliminary data.</text>
</comment>
<dbReference type="PROSITE" id="PS01186">
    <property type="entry name" value="EGF_2"/>
    <property type="match status" value="2"/>
</dbReference>
<feature type="domain" description="EGF-like" evidence="3">
    <location>
        <begin position="168"/>
        <end position="202"/>
    </location>
</feature>
<dbReference type="PANTHER" id="PTHR24033">
    <property type="entry name" value="EGF-LIKE DOMAIN-CONTAINING PROTEIN"/>
    <property type="match status" value="1"/>
</dbReference>
<accession>A0AAV1Z1W7</accession>
<evidence type="ECO:0000256" key="1">
    <source>
        <dbReference type="PROSITE-ProRule" id="PRU00076"/>
    </source>
</evidence>
<proteinExistence type="predicted"/>
<reference evidence="4 5" key="1">
    <citation type="submission" date="2024-04" db="EMBL/GenBank/DDBJ databases">
        <authorList>
            <person name="Rising A."/>
            <person name="Reimegard J."/>
            <person name="Sonavane S."/>
            <person name="Akerstrom W."/>
            <person name="Nylinder S."/>
            <person name="Hedman E."/>
            <person name="Kallberg Y."/>
        </authorList>
    </citation>
    <scope>NUCLEOTIDE SEQUENCE [LARGE SCALE GENOMIC DNA]</scope>
</reference>
<dbReference type="Gene3D" id="2.10.25.10">
    <property type="entry name" value="Laminin"/>
    <property type="match status" value="2"/>
</dbReference>
<feature type="disulfide bond" evidence="1">
    <location>
        <begin position="192"/>
        <end position="201"/>
    </location>
</feature>
<feature type="transmembrane region" description="Helical" evidence="2">
    <location>
        <begin position="212"/>
        <end position="237"/>
    </location>
</feature>
<evidence type="ECO:0000259" key="3">
    <source>
        <dbReference type="PROSITE" id="PS50026"/>
    </source>
</evidence>
<dbReference type="InterPro" id="IPR000742">
    <property type="entry name" value="EGF"/>
</dbReference>
<keyword evidence="2" id="KW-1133">Transmembrane helix</keyword>
<dbReference type="Proteomes" id="UP001497382">
    <property type="component" value="Unassembled WGS sequence"/>
</dbReference>
<dbReference type="SUPFAM" id="SSF57184">
    <property type="entry name" value="Growth factor receptor domain"/>
    <property type="match status" value="1"/>
</dbReference>
<dbReference type="PANTHER" id="PTHR24033:SF232">
    <property type="entry name" value="LAMININ SUBUNIT GAMMA-2-RELATED"/>
    <property type="match status" value="1"/>
</dbReference>
<dbReference type="InterPro" id="IPR009030">
    <property type="entry name" value="Growth_fac_rcpt_cys_sf"/>
</dbReference>
<keyword evidence="5" id="KW-1185">Reference proteome</keyword>
<keyword evidence="1" id="KW-0245">EGF-like domain</keyword>
<dbReference type="Pfam" id="PF00008">
    <property type="entry name" value="EGF"/>
    <property type="match status" value="1"/>
</dbReference>
<protein>
    <recommendedName>
        <fullName evidence="3">EGF-like domain-containing protein</fullName>
    </recommendedName>
</protein>
<name>A0AAV1Z1W7_9ARAC</name>
<dbReference type="SUPFAM" id="SSF57196">
    <property type="entry name" value="EGF/Laminin"/>
    <property type="match status" value="1"/>
</dbReference>
<keyword evidence="2" id="KW-0812">Transmembrane</keyword>
<feature type="domain" description="EGF-like" evidence="3">
    <location>
        <begin position="86"/>
        <end position="124"/>
    </location>
</feature>
<feature type="disulfide bond" evidence="1">
    <location>
        <begin position="114"/>
        <end position="123"/>
    </location>
</feature>
<evidence type="ECO:0000256" key="2">
    <source>
        <dbReference type="SAM" id="Phobius"/>
    </source>
</evidence>
<dbReference type="PROSITE" id="PS50026">
    <property type="entry name" value="EGF_3"/>
    <property type="match status" value="2"/>
</dbReference>
<dbReference type="AlphaFoldDB" id="A0AAV1Z1W7"/>
<dbReference type="EMBL" id="CAXIEN010000011">
    <property type="protein sequence ID" value="CAL1264249.1"/>
    <property type="molecule type" value="Genomic_DNA"/>
</dbReference>
<gene>
    <name evidence="4" type="ORF">LARSCL_LOCUS1913</name>
</gene>
<feature type="disulfide bond" evidence="1">
    <location>
        <begin position="171"/>
        <end position="181"/>
    </location>
</feature>
<dbReference type="PROSITE" id="PS00022">
    <property type="entry name" value="EGF_1"/>
    <property type="match status" value="3"/>
</dbReference>
<dbReference type="SMART" id="SM00181">
    <property type="entry name" value="EGF"/>
    <property type="match status" value="3"/>
</dbReference>
<sequence>MTFRCDCKLPYKGNQCEIKDSTEPDILMTTFGESIMTNNVTYQNITEITESYNWTSSETSVVTSDENVSATTDIFSTSGIMSTTHEQGICQNDSDCMNGGTCRRMKGNEHTCHCTENFGGIRCEVNLSCIGIDQSCRIMNAVCVVIDNHAICECPNGTLYHRKSGLCEDICDPRKCLHGKCEIIENTYKCNCEQGYTGNHCDEKEKGNHENFVPWFTVIASINLFVCVLLIGMFCVVCQIKSSISSS</sequence>
<keyword evidence="2" id="KW-0472">Membrane</keyword>
<organism evidence="4 5">
    <name type="scientific">Larinioides sclopetarius</name>
    <dbReference type="NCBI Taxonomy" id="280406"/>
    <lineage>
        <taxon>Eukaryota</taxon>
        <taxon>Metazoa</taxon>
        <taxon>Ecdysozoa</taxon>
        <taxon>Arthropoda</taxon>
        <taxon>Chelicerata</taxon>
        <taxon>Arachnida</taxon>
        <taxon>Araneae</taxon>
        <taxon>Araneomorphae</taxon>
        <taxon>Entelegynae</taxon>
        <taxon>Araneoidea</taxon>
        <taxon>Araneidae</taxon>
        <taxon>Larinioides</taxon>
    </lineage>
</organism>
<keyword evidence="1" id="KW-1015">Disulfide bond</keyword>
<dbReference type="InterPro" id="IPR051830">
    <property type="entry name" value="NOTCH_homolog"/>
</dbReference>
<evidence type="ECO:0000313" key="4">
    <source>
        <dbReference type="EMBL" id="CAL1264249.1"/>
    </source>
</evidence>
<evidence type="ECO:0000313" key="5">
    <source>
        <dbReference type="Proteomes" id="UP001497382"/>
    </source>
</evidence>